<gene>
    <name evidence="2" type="ordered locus">Hqrw_1145</name>
</gene>
<sequence>MTVRLRVLDDGAWISVNDHREVSVSELWRVEATDFCSCDLVDFVVENFQTVGVNGQTIEVIVYGQCIACGATGETEWLPVGRVIDGEFAVFDESTVRRTRESRKPETNSG</sequence>
<reference evidence="2 3" key="1">
    <citation type="journal article" date="2011" name="PLoS ONE">
        <title>Haloquadratum walsbyi: limited diversity in a global pond.</title>
        <authorList>
            <person name="Dyall-Smith M."/>
            <person name="Pfeiffer F."/>
            <person name="Klee K."/>
            <person name="Palm P."/>
            <person name="Gross K."/>
            <person name="Schuster S.C."/>
            <person name="Rampp M."/>
            <person name="Oesterhelt D."/>
        </authorList>
    </citation>
    <scope>NUCLEOTIDE SEQUENCE [LARGE SCALE GENOMIC DNA]</scope>
    <source>
        <strain evidence="3">DSM 16854 / JCM 12705 / C23</strain>
    </source>
</reference>
<dbReference type="KEGG" id="hwc:Hqrw_1145"/>
<feature type="domain" description="DUF8134" evidence="1">
    <location>
        <begin position="1"/>
        <end position="104"/>
    </location>
</feature>
<dbReference type="EMBL" id="FR746099">
    <property type="protein sequence ID" value="CCC39115.1"/>
    <property type="molecule type" value="Genomic_DNA"/>
</dbReference>
<organism evidence="2 3">
    <name type="scientific">Haloquadratum walsbyi (strain DSM 16854 / JCM 12705 / C23)</name>
    <dbReference type="NCBI Taxonomy" id="768065"/>
    <lineage>
        <taxon>Archaea</taxon>
        <taxon>Methanobacteriati</taxon>
        <taxon>Methanobacteriota</taxon>
        <taxon>Stenosarchaea group</taxon>
        <taxon>Halobacteria</taxon>
        <taxon>Halobacteriales</taxon>
        <taxon>Haloferacaceae</taxon>
        <taxon>Haloquadratum</taxon>
    </lineage>
</organism>
<proteinExistence type="predicted"/>
<protein>
    <recommendedName>
        <fullName evidence="1">DUF8134 domain-containing protein</fullName>
    </recommendedName>
</protein>
<dbReference type="Proteomes" id="UP000007954">
    <property type="component" value="Chromosome"/>
</dbReference>
<dbReference type="InterPro" id="IPR058447">
    <property type="entry name" value="DUF8134"/>
</dbReference>
<evidence type="ECO:0000313" key="3">
    <source>
        <dbReference type="Proteomes" id="UP000007954"/>
    </source>
</evidence>
<evidence type="ECO:0000313" key="2">
    <source>
        <dbReference type="EMBL" id="CCC39115.1"/>
    </source>
</evidence>
<dbReference type="GeneID" id="12445763"/>
<name>G0LG95_HALWC</name>
<accession>G0LG95</accession>
<dbReference type="RefSeq" id="WP_014555048.1">
    <property type="nucleotide sequence ID" value="NC_017459.1"/>
</dbReference>
<evidence type="ECO:0000259" key="1">
    <source>
        <dbReference type="Pfam" id="PF26455"/>
    </source>
</evidence>
<dbReference type="HOGENOM" id="CLU_163798_0_0_2"/>
<dbReference type="AlphaFoldDB" id="G0LG95"/>
<dbReference type="OrthoDB" id="193938at2157"/>
<dbReference type="Pfam" id="PF26455">
    <property type="entry name" value="DUF8134"/>
    <property type="match status" value="1"/>
</dbReference>